<protein>
    <submittedName>
        <fullName evidence="1">Uncharacterized protein</fullName>
    </submittedName>
</protein>
<organism evidence="1 2">
    <name type="scientific">Colocasia esculenta</name>
    <name type="common">Wild taro</name>
    <name type="synonym">Arum esculentum</name>
    <dbReference type="NCBI Taxonomy" id="4460"/>
    <lineage>
        <taxon>Eukaryota</taxon>
        <taxon>Viridiplantae</taxon>
        <taxon>Streptophyta</taxon>
        <taxon>Embryophyta</taxon>
        <taxon>Tracheophyta</taxon>
        <taxon>Spermatophyta</taxon>
        <taxon>Magnoliopsida</taxon>
        <taxon>Liliopsida</taxon>
        <taxon>Araceae</taxon>
        <taxon>Aroideae</taxon>
        <taxon>Colocasieae</taxon>
        <taxon>Colocasia</taxon>
    </lineage>
</organism>
<dbReference type="AlphaFoldDB" id="A0A843W864"/>
<comment type="caution">
    <text evidence="1">The sequence shown here is derived from an EMBL/GenBank/DDBJ whole genome shotgun (WGS) entry which is preliminary data.</text>
</comment>
<accession>A0A843W864</accession>
<evidence type="ECO:0000313" key="2">
    <source>
        <dbReference type="Proteomes" id="UP000652761"/>
    </source>
</evidence>
<keyword evidence="2" id="KW-1185">Reference proteome</keyword>
<reference evidence="1" key="1">
    <citation type="submission" date="2017-07" db="EMBL/GenBank/DDBJ databases">
        <title>Taro Niue Genome Assembly and Annotation.</title>
        <authorList>
            <person name="Atibalentja N."/>
            <person name="Keating K."/>
            <person name="Fields C.J."/>
        </authorList>
    </citation>
    <scope>NUCLEOTIDE SEQUENCE</scope>
    <source>
        <strain evidence="1">Niue_2</strain>
        <tissue evidence="1">Leaf</tissue>
    </source>
</reference>
<proteinExistence type="predicted"/>
<dbReference type="Proteomes" id="UP000652761">
    <property type="component" value="Unassembled WGS sequence"/>
</dbReference>
<sequence>MPAQLHCWFTNWNRGRGWRRDLNASYMPDAIPGTASVTRGTGFCLASDRGDAFKEVKRGICPRRDLQKCDKSFVSVRQSRGCSIRCKRRCCGASPEDFQRFLLSDGSCGTGTTRGRCSERGRAVGRRLWAFFDVFCWSHGDH</sequence>
<evidence type="ECO:0000313" key="1">
    <source>
        <dbReference type="EMBL" id="MQM03158.1"/>
    </source>
</evidence>
<dbReference type="EMBL" id="NMUH01002983">
    <property type="protein sequence ID" value="MQM03158.1"/>
    <property type="molecule type" value="Genomic_DNA"/>
</dbReference>
<gene>
    <name evidence="1" type="ORF">Taro_035933</name>
</gene>
<name>A0A843W864_COLES</name>